<keyword evidence="3" id="KW-0333">Golgi apparatus</keyword>
<reference evidence="8" key="1">
    <citation type="journal article" date="2016" name="Nat. Commun.">
        <title>The Gonium pectorale genome demonstrates co-option of cell cycle regulation during the evolution of multicellularity.</title>
        <authorList>
            <person name="Hanschen E.R."/>
            <person name="Marriage T.N."/>
            <person name="Ferris P.J."/>
            <person name="Hamaji T."/>
            <person name="Toyoda A."/>
            <person name="Fujiyama A."/>
            <person name="Neme R."/>
            <person name="Noguchi H."/>
            <person name="Minakuchi Y."/>
            <person name="Suzuki M."/>
            <person name="Kawai-Toyooka H."/>
            <person name="Smith D.R."/>
            <person name="Sparks H."/>
            <person name="Anderson J."/>
            <person name="Bakaric R."/>
            <person name="Luria V."/>
            <person name="Karger A."/>
            <person name="Kirschner M.W."/>
            <person name="Durand P.M."/>
            <person name="Michod R.E."/>
            <person name="Nozaki H."/>
            <person name="Olson B.J."/>
        </authorList>
    </citation>
    <scope>NUCLEOTIDE SEQUENCE [LARGE SCALE GENOMIC DNA]</scope>
    <source>
        <strain evidence="8">NIES-2863</strain>
    </source>
</reference>
<evidence type="ECO:0000256" key="2">
    <source>
        <dbReference type="ARBA" id="ARBA00010271"/>
    </source>
</evidence>
<dbReference type="Proteomes" id="UP000075714">
    <property type="component" value="Unassembled WGS sequence"/>
</dbReference>
<comment type="caution">
    <text evidence="7">The sequence shown here is derived from an EMBL/GenBank/DDBJ whole genome shotgun (WGS) entry which is preliminary data.</text>
</comment>
<gene>
    <name evidence="7" type="ORF">GPECTOR_10g929</name>
</gene>
<organism evidence="7 8">
    <name type="scientific">Gonium pectorale</name>
    <name type="common">Green alga</name>
    <dbReference type="NCBI Taxonomy" id="33097"/>
    <lineage>
        <taxon>Eukaryota</taxon>
        <taxon>Viridiplantae</taxon>
        <taxon>Chlorophyta</taxon>
        <taxon>core chlorophytes</taxon>
        <taxon>Chlorophyceae</taxon>
        <taxon>CS clade</taxon>
        <taxon>Chlamydomonadales</taxon>
        <taxon>Volvocaceae</taxon>
        <taxon>Gonium</taxon>
    </lineage>
</organism>
<comment type="similarity">
    <text evidence="2">Belongs to the glycosyltransferase 47 family.</text>
</comment>
<dbReference type="InterPro" id="IPR004263">
    <property type="entry name" value="Exostosin"/>
</dbReference>
<dbReference type="EMBL" id="LSYV01000011">
    <property type="protein sequence ID" value="KXZ52297.1"/>
    <property type="molecule type" value="Genomic_DNA"/>
</dbReference>
<dbReference type="PROSITE" id="PS50026">
    <property type="entry name" value="EGF_3"/>
    <property type="match status" value="1"/>
</dbReference>
<dbReference type="PANTHER" id="PTHR11062">
    <property type="entry name" value="EXOSTOSIN HEPARAN SULFATE GLYCOSYLTRANSFERASE -RELATED"/>
    <property type="match status" value="1"/>
</dbReference>
<evidence type="ECO:0000256" key="4">
    <source>
        <dbReference type="PROSITE-ProRule" id="PRU00076"/>
    </source>
</evidence>
<dbReference type="STRING" id="33097.A0A150GR65"/>
<keyword evidence="5" id="KW-0732">Signal</keyword>
<feature type="signal peptide" evidence="5">
    <location>
        <begin position="1"/>
        <end position="24"/>
    </location>
</feature>
<dbReference type="OrthoDB" id="1924787at2759"/>
<comment type="caution">
    <text evidence="4">Lacks conserved residue(s) required for the propagation of feature annotation.</text>
</comment>
<name>A0A150GR65_GONPE</name>
<sequence length="615" mass="67754">MHRLSPSGMLALLVLVAVSGVVGGRGSWVGGTAQQAAAVVRPASASGACSDACYQRATCQEELGRCDCPRHLAGTDCTRNATTASRLWALRRTGTDKARLLPCLNDCNGRGKCAWGNCVCDRGHFGSDCSVSLDASRRPVLLAGSGYAPRERRPRVYVYDIPHVYSSWRNAKEMDRPLSWVFWERLLGSGARVANGDEADWFWIPINLRRSSDGKKLMEVIDYVRQKWPWYDRFQGHRHFVIHSGDTGRGELPDLVVPVFFTGLLLAPLLSVSGLHPRAPRLNRTQTLLFAGRICGDYSKPNPAKPWPHCATSRSRGYSQGARQRVHFHHHNRTGYKIVVSDPYYGLDLLNYKWCLAPSGGGYGVRQTVAAVMGCLPLVVSDSVMQPFEPEMDWGAFSLRLPQQDIPQLHSRLQAVEAEGGVEARQAALLCAAQHLVYSGSGGAFMGEDGRWDAFEFILEVLRMRVEHPGLDPARYASVDERFRSFVHCGDTDMAAYGRKARAAALARYPTLPGLPPDDQDPTWEHLYANGDGLLPLLKRYAMRRRGKADGVGKGAGDEEQGLGRRLCSMSAWDPPPARCTAGGFRSQVAHLYVPGGAACNQHAADLSRCPRIWE</sequence>
<keyword evidence="4" id="KW-0245">EGF-like domain</keyword>
<dbReference type="AlphaFoldDB" id="A0A150GR65"/>
<evidence type="ECO:0000313" key="7">
    <source>
        <dbReference type="EMBL" id="KXZ52297.1"/>
    </source>
</evidence>
<keyword evidence="8" id="KW-1185">Reference proteome</keyword>
<dbReference type="GO" id="GO:0000139">
    <property type="term" value="C:Golgi membrane"/>
    <property type="evidence" value="ECO:0007669"/>
    <property type="project" value="UniProtKB-SubCell"/>
</dbReference>
<dbReference type="Gene3D" id="2.10.25.10">
    <property type="entry name" value="Laminin"/>
    <property type="match status" value="1"/>
</dbReference>
<dbReference type="InterPro" id="IPR000742">
    <property type="entry name" value="EGF"/>
</dbReference>
<evidence type="ECO:0000256" key="5">
    <source>
        <dbReference type="SAM" id="SignalP"/>
    </source>
</evidence>
<keyword evidence="4" id="KW-1015">Disulfide bond</keyword>
<evidence type="ECO:0000313" key="8">
    <source>
        <dbReference type="Proteomes" id="UP000075714"/>
    </source>
</evidence>
<evidence type="ECO:0000256" key="3">
    <source>
        <dbReference type="ARBA" id="ARBA00023034"/>
    </source>
</evidence>
<dbReference type="PANTHER" id="PTHR11062:SF376">
    <property type="entry name" value="EXOSTOSIN FAMILY PROTEIN"/>
    <property type="match status" value="1"/>
</dbReference>
<dbReference type="GO" id="GO:0016757">
    <property type="term" value="F:glycosyltransferase activity"/>
    <property type="evidence" value="ECO:0007669"/>
    <property type="project" value="InterPro"/>
</dbReference>
<accession>A0A150GR65</accession>
<feature type="chain" id="PRO_5007562215" description="EGF-like domain-containing protein" evidence="5">
    <location>
        <begin position="25"/>
        <end position="615"/>
    </location>
</feature>
<feature type="disulfide bond" evidence="4">
    <location>
        <begin position="68"/>
        <end position="77"/>
    </location>
</feature>
<evidence type="ECO:0000256" key="1">
    <source>
        <dbReference type="ARBA" id="ARBA00004323"/>
    </source>
</evidence>
<protein>
    <recommendedName>
        <fullName evidence="6">EGF-like domain-containing protein</fullName>
    </recommendedName>
</protein>
<dbReference type="Pfam" id="PF03016">
    <property type="entry name" value="Exostosin_GT47"/>
    <property type="match status" value="2"/>
</dbReference>
<proteinExistence type="inferred from homology"/>
<feature type="disulfide bond" evidence="4">
    <location>
        <begin position="49"/>
        <end position="59"/>
    </location>
</feature>
<feature type="domain" description="EGF-like" evidence="6">
    <location>
        <begin position="45"/>
        <end position="78"/>
    </location>
</feature>
<comment type="subcellular location">
    <subcellularLocation>
        <location evidence="1">Golgi apparatus membrane</location>
        <topology evidence="1">Single-pass type II membrane protein</topology>
    </subcellularLocation>
</comment>
<dbReference type="InterPro" id="IPR040911">
    <property type="entry name" value="Exostosin_GT47"/>
</dbReference>
<evidence type="ECO:0000259" key="6">
    <source>
        <dbReference type="PROSITE" id="PS50026"/>
    </source>
</evidence>
<dbReference type="PROSITE" id="PS00022">
    <property type="entry name" value="EGF_1"/>
    <property type="match status" value="1"/>
</dbReference>